<dbReference type="Proteomes" id="UP000682733">
    <property type="component" value="Unassembled WGS sequence"/>
</dbReference>
<dbReference type="GO" id="GO:0000976">
    <property type="term" value="F:transcription cis-regulatory region binding"/>
    <property type="evidence" value="ECO:0007669"/>
    <property type="project" value="TreeGrafter"/>
</dbReference>
<sequence length="305" mass="33085">KNVVNMSWRLAFHSTKLVTSYLFPVRVKAFREAIFDGNVEIIRALAEKRPRLLYQTIDADGNTALGLAVLLGEVEIVKTLLALGSDPNLANGFDHNHPLVILAKLRQEESSTTHLLADILLEAGSDPNRIVHYQADNLNRLDATQTPSFCETPFLCAIRYSNETLVKKLCDKGVDVDQPNEDTGMTALMLASTMGFNSIVNVLLDAGAQPNQVDFQGNTALHHAAAGYGENIECIKSLIARGADVNIANEEGSTPLIVAKENSNDALVKLLTSASSIEPQSSKLSSSPVYDKVDSATEQTIFSFT</sequence>
<name>A0A8S2RP07_9BILA</name>
<keyword evidence="1" id="KW-0677">Repeat</keyword>
<dbReference type="SMART" id="SM00248">
    <property type="entry name" value="ANK"/>
    <property type="match status" value="6"/>
</dbReference>
<reference evidence="5" key="1">
    <citation type="submission" date="2021-02" db="EMBL/GenBank/DDBJ databases">
        <authorList>
            <person name="Nowell W R."/>
        </authorList>
    </citation>
    <scope>NUCLEOTIDE SEQUENCE</scope>
</reference>
<feature type="repeat" description="ANK" evidence="3">
    <location>
        <begin position="183"/>
        <end position="215"/>
    </location>
</feature>
<feature type="repeat" description="ANK" evidence="3">
    <location>
        <begin position="60"/>
        <end position="92"/>
    </location>
</feature>
<keyword evidence="2 3" id="KW-0040">ANK repeat</keyword>
<evidence type="ECO:0000313" key="4">
    <source>
        <dbReference type="EMBL" id="CAF1363083.1"/>
    </source>
</evidence>
<dbReference type="PANTHER" id="PTHR24193">
    <property type="entry name" value="ANKYRIN REPEAT PROTEIN"/>
    <property type="match status" value="1"/>
</dbReference>
<dbReference type="Pfam" id="PF12796">
    <property type="entry name" value="Ank_2"/>
    <property type="match status" value="2"/>
</dbReference>
<accession>A0A8S2RP07</accession>
<dbReference type="InterPro" id="IPR036770">
    <property type="entry name" value="Ankyrin_rpt-contain_sf"/>
</dbReference>
<dbReference type="AlphaFoldDB" id="A0A8S2RP07"/>
<proteinExistence type="predicted"/>
<dbReference type="GO" id="GO:0045944">
    <property type="term" value="P:positive regulation of transcription by RNA polymerase II"/>
    <property type="evidence" value="ECO:0007669"/>
    <property type="project" value="TreeGrafter"/>
</dbReference>
<evidence type="ECO:0000313" key="6">
    <source>
        <dbReference type="Proteomes" id="UP000682733"/>
    </source>
</evidence>
<organism evidence="5 6">
    <name type="scientific">Didymodactylos carnosus</name>
    <dbReference type="NCBI Taxonomy" id="1234261"/>
    <lineage>
        <taxon>Eukaryota</taxon>
        <taxon>Metazoa</taxon>
        <taxon>Spiralia</taxon>
        <taxon>Gnathifera</taxon>
        <taxon>Rotifera</taxon>
        <taxon>Eurotatoria</taxon>
        <taxon>Bdelloidea</taxon>
        <taxon>Philodinida</taxon>
        <taxon>Philodinidae</taxon>
        <taxon>Didymodactylos</taxon>
    </lineage>
</organism>
<evidence type="ECO:0000313" key="5">
    <source>
        <dbReference type="EMBL" id="CAF4172863.1"/>
    </source>
</evidence>
<dbReference type="PROSITE" id="PS50088">
    <property type="entry name" value="ANK_REPEAT"/>
    <property type="match status" value="3"/>
</dbReference>
<evidence type="ECO:0000256" key="1">
    <source>
        <dbReference type="ARBA" id="ARBA00022737"/>
    </source>
</evidence>
<dbReference type="InterPro" id="IPR002110">
    <property type="entry name" value="Ankyrin_rpt"/>
</dbReference>
<protein>
    <submittedName>
        <fullName evidence="5">Uncharacterized protein</fullName>
    </submittedName>
</protein>
<dbReference type="EMBL" id="CAJNOK010023459">
    <property type="protein sequence ID" value="CAF1363083.1"/>
    <property type="molecule type" value="Genomic_DNA"/>
</dbReference>
<dbReference type="Proteomes" id="UP000677228">
    <property type="component" value="Unassembled WGS sequence"/>
</dbReference>
<evidence type="ECO:0000256" key="2">
    <source>
        <dbReference type="ARBA" id="ARBA00023043"/>
    </source>
</evidence>
<feature type="repeat" description="ANK" evidence="3">
    <location>
        <begin position="216"/>
        <end position="250"/>
    </location>
</feature>
<dbReference type="InterPro" id="IPR050663">
    <property type="entry name" value="Ankyrin-SOCS_Box"/>
</dbReference>
<dbReference type="SUPFAM" id="SSF48403">
    <property type="entry name" value="Ankyrin repeat"/>
    <property type="match status" value="1"/>
</dbReference>
<comment type="caution">
    <text evidence="5">The sequence shown here is derived from an EMBL/GenBank/DDBJ whole genome shotgun (WGS) entry which is preliminary data.</text>
</comment>
<dbReference type="PANTHER" id="PTHR24193:SF121">
    <property type="entry name" value="ADA2A-CONTAINING COMPLEX COMPONENT 3, ISOFORM D"/>
    <property type="match status" value="1"/>
</dbReference>
<dbReference type="GO" id="GO:0005634">
    <property type="term" value="C:nucleus"/>
    <property type="evidence" value="ECO:0007669"/>
    <property type="project" value="TreeGrafter"/>
</dbReference>
<dbReference type="EMBL" id="CAJOBA010045114">
    <property type="protein sequence ID" value="CAF4172863.1"/>
    <property type="molecule type" value="Genomic_DNA"/>
</dbReference>
<evidence type="ECO:0000256" key="3">
    <source>
        <dbReference type="PROSITE-ProRule" id="PRU00023"/>
    </source>
</evidence>
<dbReference type="Gene3D" id="1.25.40.20">
    <property type="entry name" value="Ankyrin repeat-containing domain"/>
    <property type="match status" value="3"/>
</dbReference>
<dbReference type="PROSITE" id="PS50297">
    <property type="entry name" value="ANK_REP_REGION"/>
    <property type="match status" value="3"/>
</dbReference>
<feature type="non-terminal residue" evidence="5">
    <location>
        <position position="305"/>
    </location>
</feature>
<gene>
    <name evidence="4" type="ORF">OVA965_LOCUS31330</name>
    <name evidence="5" type="ORF">TMI583_LOCUS32158</name>
</gene>